<keyword evidence="2" id="KW-1185">Reference proteome</keyword>
<protein>
    <submittedName>
        <fullName evidence="1">Uncharacterized protein</fullName>
    </submittedName>
</protein>
<dbReference type="AlphaFoldDB" id="A0AAD8Y1V1"/>
<name>A0AAD8Y1V1_9STRA</name>
<evidence type="ECO:0000313" key="1">
    <source>
        <dbReference type="EMBL" id="KAK1738069.1"/>
    </source>
</evidence>
<reference evidence="1" key="1">
    <citation type="submission" date="2023-06" db="EMBL/GenBank/DDBJ databases">
        <title>Survivors Of The Sea: Transcriptome response of Skeletonema marinoi to long-term dormancy.</title>
        <authorList>
            <person name="Pinder M.I.M."/>
            <person name="Kourtchenko O."/>
            <person name="Robertson E.K."/>
            <person name="Larsson T."/>
            <person name="Maumus F."/>
            <person name="Osuna-Cruz C.M."/>
            <person name="Vancaester E."/>
            <person name="Stenow R."/>
            <person name="Vandepoele K."/>
            <person name="Ploug H."/>
            <person name="Bruchert V."/>
            <person name="Godhe A."/>
            <person name="Topel M."/>
        </authorList>
    </citation>
    <scope>NUCLEOTIDE SEQUENCE</scope>
    <source>
        <strain evidence="1">R05AC</strain>
    </source>
</reference>
<sequence length="490" mass="55402">MGCGASKGRSSSNAIIDQEWPPKADADELHVTGREMTLPESIYWDYVRPFTPITDRVVVNKRCSTAFYAGNRVNLDDEKSLERYERRESEVLVHHGVPCFWGDGNETMRFRYLPVARGQPGTKQFRIEISDSYNSTSRDDHFATDPKVALEKLRRCRQVWDEHMALIPYHYNRLRVCLEVLNSNGVYVSFLFDGNGTIEDVVNFHASVNPLALNGPASPPPRAQHEIQIFPNTQLGYWVTRCLVNFQQELVSRMQLEEGEVVRCQRYGEESIVDALLEAGADVSAFFEPLIDYPYHTLSVLTLLEDISGGYGPGFETGMSLHEVMRAKLLWFKQQEHILGCVCGFQGIVESLASKSNIKLRFNMGSWVECNVGCQHHHEWMSGVVTGHWIDGQPYTVALDEGSVYVPNDEDKFIRRPALRFQVGDRVECNLHKGDGWVPGMVAAQWPDDGIDTDEAFSANGAPYAILLPKERQFMILGVDQDSCIRALSE</sequence>
<dbReference type="EMBL" id="JATAAI010000022">
    <property type="protein sequence ID" value="KAK1738069.1"/>
    <property type="molecule type" value="Genomic_DNA"/>
</dbReference>
<proteinExistence type="predicted"/>
<accession>A0AAD8Y1V1</accession>
<organism evidence="1 2">
    <name type="scientific">Skeletonema marinoi</name>
    <dbReference type="NCBI Taxonomy" id="267567"/>
    <lineage>
        <taxon>Eukaryota</taxon>
        <taxon>Sar</taxon>
        <taxon>Stramenopiles</taxon>
        <taxon>Ochrophyta</taxon>
        <taxon>Bacillariophyta</taxon>
        <taxon>Coscinodiscophyceae</taxon>
        <taxon>Thalassiosirophycidae</taxon>
        <taxon>Thalassiosirales</taxon>
        <taxon>Skeletonemataceae</taxon>
        <taxon>Skeletonema</taxon>
        <taxon>Skeletonema marinoi-dohrnii complex</taxon>
    </lineage>
</organism>
<evidence type="ECO:0000313" key="2">
    <source>
        <dbReference type="Proteomes" id="UP001224775"/>
    </source>
</evidence>
<gene>
    <name evidence="1" type="ORF">QTG54_011363</name>
</gene>
<comment type="caution">
    <text evidence="1">The sequence shown here is derived from an EMBL/GenBank/DDBJ whole genome shotgun (WGS) entry which is preliminary data.</text>
</comment>
<dbReference type="Proteomes" id="UP001224775">
    <property type="component" value="Unassembled WGS sequence"/>
</dbReference>